<dbReference type="InterPro" id="IPR052336">
    <property type="entry name" value="MlaD_Phospholipid_Transporter"/>
</dbReference>
<dbReference type="PANTHER" id="PTHR33371:SF19">
    <property type="entry name" value="MCE-FAMILY PROTEIN MCE4A"/>
    <property type="match status" value="1"/>
</dbReference>
<dbReference type="AlphaFoldDB" id="A0A2S1R941"/>
<protein>
    <recommendedName>
        <fullName evidence="5">Mce family protein</fullName>
    </recommendedName>
</protein>
<evidence type="ECO:0000313" key="3">
    <source>
        <dbReference type="EMBL" id="AWH92764.1"/>
    </source>
</evidence>
<dbReference type="Proteomes" id="UP000244928">
    <property type="component" value="Chromosome"/>
</dbReference>
<evidence type="ECO:0000313" key="4">
    <source>
        <dbReference type="Proteomes" id="UP000244928"/>
    </source>
</evidence>
<dbReference type="PANTHER" id="PTHR33371">
    <property type="entry name" value="INTERMEMBRANE PHOSPHOLIPID TRANSPORT SYSTEM BINDING PROTEIN MLAD-RELATED"/>
    <property type="match status" value="1"/>
</dbReference>
<gene>
    <name evidence="3" type="ORF">A6035_11930</name>
</gene>
<dbReference type="GO" id="GO:0051701">
    <property type="term" value="P:biological process involved in interaction with host"/>
    <property type="evidence" value="ECO:0007669"/>
    <property type="project" value="TreeGrafter"/>
</dbReference>
<dbReference type="Pfam" id="PF11887">
    <property type="entry name" value="Mce4_CUP1"/>
    <property type="match status" value="1"/>
</dbReference>
<organism evidence="3 4">
    <name type="scientific">Dietzia lutea</name>
    <dbReference type="NCBI Taxonomy" id="546160"/>
    <lineage>
        <taxon>Bacteria</taxon>
        <taxon>Bacillati</taxon>
        <taxon>Actinomycetota</taxon>
        <taxon>Actinomycetes</taxon>
        <taxon>Mycobacteriales</taxon>
        <taxon>Dietziaceae</taxon>
        <taxon>Dietzia</taxon>
    </lineage>
</organism>
<dbReference type="KEGG" id="dlu:A6035_11930"/>
<proteinExistence type="predicted"/>
<dbReference type="Pfam" id="PF02470">
    <property type="entry name" value="MlaD"/>
    <property type="match status" value="1"/>
</dbReference>
<dbReference type="InterPro" id="IPR024516">
    <property type="entry name" value="Mce_C"/>
</dbReference>
<feature type="domain" description="Mce/MlaD" evidence="1">
    <location>
        <begin position="38"/>
        <end position="113"/>
    </location>
</feature>
<name>A0A2S1R941_9ACTN</name>
<accession>A0A2S1R941</accession>
<sequence>MGARAKGRLAVLVAALLVAAALVVVTISFRGGWARTMDLTLHADRSGLVLEPGAMVLRHGVQIGRVASVDPDGDGARIELDLDREYSAALPADTTAHITASTLFGAKRVVLSGGDDDEVGGSTAVLTSGDALRAESVTTETQTVFQSLTEVMTAVQPEKAAAVTGALAHGVRGRGDEIGRAAVAVSEFTGAVNPELGALRQDLRAGAAAADGLAAATPELISALSGLRVPARTVTDQAATLDVLLPAIAGVAIEGNALLEPHEQEIADAFGYLRPTAELLEHYSPAIPCFFQGADRARQLAEPASGANGYSMVLNSTLLLGVDPYRYPDDLPVVRAGGGPRCGELPVRTPEDGNASYLVADVGMNPFERGNTSPEFDAAPLWVLLTEGMG</sequence>
<dbReference type="RefSeq" id="WP_108847972.1">
    <property type="nucleotide sequence ID" value="NZ_CP015449.1"/>
</dbReference>
<feature type="domain" description="Mammalian cell entry C-terminal" evidence="2">
    <location>
        <begin position="124"/>
        <end position="340"/>
    </location>
</feature>
<dbReference type="EMBL" id="CP015449">
    <property type="protein sequence ID" value="AWH92764.1"/>
    <property type="molecule type" value="Genomic_DNA"/>
</dbReference>
<dbReference type="InterPro" id="IPR005693">
    <property type="entry name" value="Mce"/>
</dbReference>
<dbReference type="GO" id="GO:0005576">
    <property type="term" value="C:extracellular region"/>
    <property type="evidence" value="ECO:0007669"/>
    <property type="project" value="TreeGrafter"/>
</dbReference>
<dbReference type="NCBIfam" id="TIGR00996">
    <property type="entry name" value="Mtu_fam_mce"/>
    <property type="match status" value="1"/>
</dbReference>
<keyword evidence="4" id="KW-1185">Reference proteome</keyword>
<reference evidence="3 4" key="1">
    <citation type="submission" date="2016-04" db="EMBL/GenBank/DDBJ databases">
        <title>Complete genome sequence of Dietzia lutea YIM 80766T, a strain isolated from desert soil in Egypt.</title>
        <authorList>
            <person name="Zhao J."/>
            <person name="Hu B."/>
            <person name="Geng S."/>
            <person name="Nie Y."/>
            <person name="Tang Y."/>
        </authorList>
    </citation>
    <scope>NUCLEOTIDE SEQUENCE [LARGE SCALE GENOMIC DNA]</scope>
    <source>
        <strain evidence="3 4">YIM 80766</strain>
    </source>
</reference>
<dbReference type="InterPro" id="IPR003399">
    <property type="entry name" value="Mce/MlaD"/>
</dbReference>
<evidence type="ECO:0000259" key="2">
    <source>
        <dbReference type="Pfam" id="PF11887"/>
    </source>
</evidence>
<evidence type="ECO:0000259" key="1">
    <source>
        <dbReference type="Pfam" id="PF02470"/>
    </source>
</evidence>
<evidence type="ECO:0008006" key="5">
    <source>
        <dbReference type="Google" id="ProtNLM"/>
    </source>
</evidence>